<dbReference type="Proteomes" id="UP000031967">
    <property type="component" value="Unassembled WGS sequence"/>
</dbReference>
<feature type="transmembrane region" description="Helical" evidence="8">
    <location>
        <begin position="149"/>
        <end position="168"/>
    </location>
</feature>
<feature type="transmembrane region" description="Helical" evidence="8">
    <location>
        <begin position="306"/>
        <end position="330"/>
    </location>
</feature>
<name>A0ABR5AMX0_9BACL</name>
<feature type="transmembrane region" description="Helical" evidence="8">
    <location>
        <begin position="350"/>
        <end position="369"/>
    </location>
</feature>
<evidence type="ECO:0000313" key="9">
    <source>
        <dbReference type="EMBL" id="KIL42218.1"/>
    </source>
</evidence>
<evidence type="ECO:0000256" key="7">
    <source>
        <dbReference type="PIRNR" id="PIRNR016636"/>
    </source>
</evidence>
<reference evidence="9 10" key="1">
    <citation type="submission" date="2014-12" db="EMBL/GenBank/DDBJ databases">
        <title>Draft genome sequence of Paenibacillus kamchatkensis strain B-2647.</title>
        <authorList>
            <person name="Karlyshev A.V."/>
            <person name="Kudryashova E.B."/>
        </authorList>
    </citation>
    <scope>NUCLEOTIDE SEQUENCE [LARGE SCALE GENOMIC DNA]</scope>
    <source>
        <strain evidence="9 10">VKM B-2647</strain>
    </source>
</reference>
<dbReference type="EMBL" id="JXAK01000002">
    <property type="protein sequence ID" value="KIL42218.1"/>
    <property type="molecule type" value="Genomic_DNA"/>
</dbReference>
<evidence type="ECO:0000256" key="8">
    <source>
        <dbReference type="SAM" id="Phobius"/>
    </source>
</evidence>
<feature type="transmembrane region" description="Helical" evidence="8">
    <location>
        <begin position="45"/>
        <end position="65"/>
    </location>
</feature>
<keyword evidence="6 7" id="KW-0472">Membrane</keyword>
<dbReference type="InterPro" id="IPR024194">
    <property type="entry name" value="Ac/AlaTfrase_AlgI/DltB"/>
</dbReference>
<evidence type="ECO:0000256" key="3">
    <source>
        <dbReference type="ARBA" id="ARBA00022475"/>
    </source>
</evidence>
<feature type="transmembrane region" description="Helical" evidence="8">
    <location>
        <begin position="220"/>
        <end position="238"/>
    </location>
</feature>
<keyword evidence="7" id="KW-0808">Transferase</keyword>
<dbReference type="RefSeq" id="WP_041044921.1">
    <property type="nucleotide sequence ID" value="NZ_JXAK01000002.1"/>
</dbReference>
<keyword evidence="3 7" id="KW-1003">Cell membrane</keyword>
<dbReference type="PANTHER" id="PTHR13285:SF18">
    <property type="entry name" value="PROTEIN-CYSTEINE N-PALMITOYLTRANSFERASE RASP"/>
    <property type="match status" value="1"/>
</dbReference>
<evidence type="ECO:0000256" key="4">
    <source>
        <dbReference type="ARBA" id="ARBA00022692"/>
    </source>
</evidence>
<dbReference type="PIRSF" id="PIRSF500217">
    <property type="entry name" value="AlgI"/>
    <property type="match status" value="1"/>
</dbReference>
<evidence type="ECO:0000256" key="5">
    <source>
        <dbReference type="ARBA" id="ARBA00022989"/>
    </source>
</evidence>
<gene>
    <name evidence="9" type="ORF">SD70_01310</name>
</gene>
<keyword evidence="10" id="KW-1185">Reference proteome</keyword>
<feature type="transmembrane region" description="Helical" evidence="8">
    <location>
        <begin position="117"/>
        <end position="137"/>
    </location>
</feature>
<protein>
    <submittedName>
        <fullName evidence="9">Alginate O-acetyltransferase</fullName>
    </submittedName>
</protein>
<dbReference type="InterPro" id="IPR051085">
    <property type="entry name" value="MB_O-acyltransferase"/>
</dbReference>
<keyword evidence="5 8" id="KW-1133">Transmembrane helix</keyword>
<keyword evidence="7" id="KW-0012">Acyltransferase</keyword>
<comment type="caution">
    <text evidence="9">The sequence shown here is derived from an EMBL/GenBank/DDBJ whole genome shotgun (WGS) entry which is preliminary data.</text>
</comment>
<dbReference type="InterPro" id="IPR004299">
    <property type="entry name" value="MBOAT_fam"/>
</dbReference>
<dbReference type="PANTHER" id="PTHR13285">
    <property type="entry name" value="ACYLTRANSFERASE"/>
    <property type="match status" value="1"/>
</dbReference>
<accession>A0ABR5AMX0</accession>
<dbReference type="Pfam" id="PF03062">
    <property type="entry name" value="MBOAT"/>
    <property type="match status" value="1"/>
</dbReference>
<feature type="transmembrane region" description="Helical" evidence="8">
    <location>
        <begin position="77"/>
        <end position="97"/>
    </location>
</feature>
<dbReference type="PIRSF" id="PIRSF016636">
    <property type="entry name" value="AlgI_DltB"/>
    <property type="match status" value="1"/>
</dbReference>
<keyword evidence="4 8" id="KW-0812">Transmembrane</keyword>
<feature type="transmembrane region" description="Helical" evidence="8">
    <location>
        <begin position="434"/>
        <end position="458"/>
    </location>
</feature>
<dbReference type="InterPro" id="IPR028362">
    <property type="entry name" value="AlgI"/>
</dbReference>
<proteinExistence type="inferred from homology"/>
<evidence type="ECO:0000256" key="6">
    <source>
        <dbReference type="ARBA" id="ARBA00023136"/>
    </source>
</evidence>
<evidence type="ECO:0000256" key="1">
    <source>
        <dbReference type="ARBA" id="ARBA00004651"/>
    </source>
</evidence>
<sequence>MVFSSFVFLFAFLPLALLCYFAAPAKWKNAVLLVFSLVFYAWGEPVWIAVLLFNVFVGWVGGLLIEQSRGRTRARTVLIVSIACQVLFLFYFKYLGLAVKTVAALASVAIPYRDPGLPIGISFFTFHLISYLVDVYRGEAPALRTYSKLLLYISMFPQLVAGPIIRYADVQSQLSRRTATVAEFSYGVGRFVIGLAKKVILANALSDISPAFLDGNLQNLPLLGAWLGIVLFALHIYFDFSGYSDMAIGLGRMFGFTFKENFDYPYISRSATEFWRRWNISVGAFFRDYVYIPLGGNRRRPWLNLFAVWFLTGLWHGASWNFVVWGLYFGAFIALEKRFLLGALSRLPQWISHLYFIAIVLVGWVFFYFESMRRGGAFLRAMFGLNGAPAINAETLIQLQNHVWLLLVAVIAATPLPKRIHSLLTERGKLSANAFYVHGLVPAAILALLSISAILLVGKTYTPFFYFRF</sequence>
<comment type="subcellular location">
    <subcellularLocation>
        <location evidence="1">Cell membrane</location>
        <topology evidence="1">Multi-pass membrane protein</topology>
    </subcellularLocation>
</comment>
<comment type="similarity">
    <text evidence="2 7">Belongs to the membrane-bound acyltransferase family.</text>
</comment>
<evidence type="ECO:0000256" key="2">
    <source>
        <dbReference type="ARBA" id="ARBA00010323"/>
    </source>
</evidence>
<evidence type="ECO:0000313" key="10">
    <source>
        <dbReference type="Proteomes" id="UP000031967"/>
    </source>
</evidence>
<organism evidence="9 10">
    <name type="scientific">Gordoniibacillus kamchatkensis</name>
    <dbReference type="NCBI Taxonomy" id="1590651"/>
    <lineage>
        <taxon>Bacteria</taxon>
        <taxon>Bacillati</taxon>
        <taxon>Bacillota</taxon>
        <taxon>Bacilli</taxon>
        <taxon>Bacillales</taxon>
        <taxon>Paenibacillaceae</taxon>
        <taxon>Gordoniibacillus</taxon>
    </lineage>
</organism>